<feature type="signal peptide" evidence="6">
    <location>
        <begin position="1"/>
        <end position="31"/>
    </location>
</feature>
<dbReference type="InterPro" id="IPR036852">
    <property type="entry name" value="Peptidase_S8/S53_dom_sf"/>
</dbReference>
<dbReference type="SUPFAM" id="SSF49299">
    <property type="entry name" value="PKD domain"/>
    <property type="match status" value="2"/>
</dbReference>
<dbReference type="PANTHER" id="PTHR43806">
    <property type="entry name" value="PEPTIDASE S8"/>
    <property type="match status" value="1"/>
</dbReference>
<dbReference type="InterPro" id="IPR034193">
    <property type="entry name" value="PCSK9_ProteinaseK-like"/>
</dbReference>
<dbReference type="Gene3D" id="2.60.40.10">
    <property type="entry name" value="Immunoglobulins"/>
    <property type="match status" value="2"/>
</dbReference>
<dbReference type="InterPro" id="IPR010259">
    <property type="entry name" value="S8pro/Inhibitor_I9"/>
</dbReference>
<dbReference type="InterPro" id="IPR000601">
    <property type="entry name" value="PKD_dom"/>
</dbReference>
<dbReference type="InterPro" id="IPR022409">
    <property type="entry name" value="PKD/Chitinase_dom"/>
</dbReference>
<dbReference type="Gene3D" id="3.30.70.80">
    <property type="entry name" value="Peptidase S8 propeptide/proteinase inhibitor I9"/>
    <property type="match status" value="1"/>
</dbReference>
<gene>
    <name evidence="8" type="ORF">FHS42_002096</name>
</gene>
<name>A0A7W9Q7P3_9ACTN</name>
<feature type="chain" id="PRO_5031397849" evidence="6">
    <location>
        <begin position="32"/>
        <end position="591"/>
    </location>
</feature>
<dbReference type="CDD" id="cd04077">
    <property type="entry name" value="Peptidases_S8_PCSK9_ProteinaseK_like"/>
    <property type="match status" value="1"/>
</dbReference>
<dbReference type="Proteomes" id="UP000588098">
    <property type="component" value="Unassembled WGS sequence"/>
</dbReference>
<dbReference type="Pfam" id="PF05922">
    <property type="entry name" value="Inhibitor_I9"/>
    <property type="match status" value="1"/>
</dbReference>
<sequence>MAARKKQWNALCLSAAAATVFAMVGSGVASASGGSSVAQGTVIGAGQADAIKGQYIVALKGTPSIAAETRSVVTAQAKELADEHGGTVRSVYASAFRGFSIQATPAQAARIAASPDVRYVQTNNVVKAVGSQPNPPSWGLDAVDGKQDSAYNYPNQGEGVTAYVVDTGTDLRHSNFEGRASSGRDFIDNDADASDCHGHGTHVAGTIGSKDYGVAKKVKLVAVRVLDCQGSGSTEQVVGGMDWVAKNAVKPAVANMSLGGGIDQAIDDSVQGAINSGTPVAVAAGNDYGKDACGTSPARLPAAITLGSTDQNGSRSNFSNLGRCLDLFAPGGNIKSTKNGGNDTVMSGTSMATPHAAGAAALYLSSNKNATPQQVRDALVNNADSGVVGSPGSGSPNKLLNVTKLGGPVEPGTPTAEFDAACSEDNTTCRFDASASKDSDGSISSYAWEFGDGKTGEGATPSHTYDKNGAYDVKLTVTDNSGKTGTVTKKVSAGKSVGESPVPQFSVSCWYDKCDFNAGQSSDQDGDISSYAWKFGDGKTGTGVTTSNTYPAGQKDYSVELTVTDRAGNAATTSKKIQCWDFGGRAFCFNG</sequence>
<evidence type="ECO:0000313" key="9">
    <source>
        <dbReference type="Proteomes" id="UP000588098"/>
    </source>
</evidence>
<evidence type="ECO:0000256" key="1">
    <source>
        <dbReference type="ARBA" id="ARBA00011073"/>
    </source>
</evidence>
<dbReference type="Gene3D" id="3.40.50.200">
    <property type="entry name" value="Peptidase S8/S53 domain"/>
    <property type="match status" value="1"/>
</dbReference>
<evidence type="ECO:0000256" key="6">
    <source>
        <dbReference type="SAM" id="SignalP"/>
    </source>
</evidence>
<dbReference type="Pfam" id="PF18911">
    <property type="entry name" value="PKD_4"/>
    <property type="match status" value="2"/>
</dbReference>
<accession>A0A7W9Q7P3</accession>
<protein>
    <submittedName>
        <fullName evidence="8">Subtilisin family serine protease</fullName>
    </submittedName>
</protein>
<comment type="caution">
    <text evidence="8">The sequence shown here is derived from an EMBL/GenBank/DDBJ whole genome shotgun (WGS) entry which is preliminary data.</text>
</comment>
<keyword evidence="9" id="KW-1185">Reference proteome</keyword>
<evidence type="ECO:0000256" key="5">
    <source>
        <dbReference type="PROSITE-ProRule" id="PRU01240"/>
    </source>
</evidence>
<dbReference type="SUPFAM" id="SSF52743">
    <property type="entry name" value="Subtilisin-like"/>
    <property type="match status" value="1"/>
</dbReference>
<dbReference type="InterPro" id="IPR022398">
    <property type="entry name" value="Peptidase_S8_His-AS"/>
</dbReference>
<dbReference type="PANTHER" id="PTHR43806:SF11">
    <property type="entry name" value="CEREVISIN-RELATED"/>
    <property type="match status" value="1"/>
</dbReference>
<evidence type="ECO:0000256" key="2">
    <source>
        <dbReference type="ARBA" id="ARBA00022670"/>
    </source>
</evidence>
<keyword evidence="3 5" id="KW-0378">Hydrolase</keyword>
<feature type="domain" description="PKD" evidence="7">
    <location>
        <begin position="428"/>
        <end position="500"/>
    </location>
</feature>
<keyword evidence="2 5" id="KW-0645">Protease</keyword>
<dbReference type="InterPro" id="IPR037045">
    <property type="entry name" value="S8pro/Inhibitor_I9_sf"/>
</dbReference>
<dbReference type="InterPro" id="IPR015500">
    <property type="entry name" value="Peptidase_S8_subtilisin-rel"/>
</dbReference>
<dbReference type="GO" id="GO:0004252">
    <property type="term" value="F:serine-type endopeptidase activity"/>
    <property type="evidence" value="ECO:0007669"/>
    <property type="project" value="UniProtKB-UniRule"/>
</dbReference>
<evidence type="ECO:0000313" key="8">
    <source>
        <dbReference type="EMBL" id="MBB5935046.1"/>
    </source>
</evidence>
<feature type="active site" description="Charge relay system" evidence="5">
    <location>
        <position position="350"/>
    </location>
</feature>
<dbReference type="InterPro" id="IPR000209">
    <property type="entry name" value="Peptidase_S8/S53_dom"/>
</dbReference>
<dbReference type="AlphaFoldDB" id="A0A7W9Q7P3"/>
<dbReference type="SUPFAM" id="SSF54897">
    <property type="entry name" value="Protease propeptides/inhibitors"/>
    <property type="match status" value="1"/>
</dbReference>
<dbReference type="PRINTS" id="PR00723">
    <property type="entry name" value="SUBTILISIN"/>
</dbReference>
<dbReference type="PROSITE" id="PS00137">
    <property type="entry name" value="SUBTILASE_HIS"/>
    <property type="match status" value="1"/>
</dbReference>
<dbReference type="PROSITE" id="PS51892">
    <property type="entry name" value="SUBTILASE"/>
    <property type="match status" value="1"/>
</dbReference>
<evidence type="ECO:0000256" key="4">
    <source>
        <dbReference type="ARBA" id="ARBA00022825"/>
    </source>
</evidence>
<dbReference type="GO" id="GO:0006508">
    <property type="term" value="P:proteolysis"/>
    <property type="evidence" value="ECO:0007669"/>
    <property type="project" value="UniProtKB-KW"/>
</dbReference>
<dbReference type="Pfam" id="PF00082">
    <property type="entry name" value="Peptidase_S8"/>
    <property type="match status" value="1"/>
</dbReference>
<dbReference type="SMART" id="SM00089">
    <property type="entry name" value="PKD"/>
    <property type="match status" value="2"/>
</dbReference>
<dbReference type="InterPro" id="IPR050131">
    <property type="entry name" value="Peptidase_S8_subtilisin-like"/>
</dbReference>
<dbReference type="GO" id="GO:0005975">
    <property type="term" value="P:carbohydrate metabolic process"/>
    <property type="evidence" value="ECO:0007669"/>
    <property type="project" value="UniProtKB-ARBA"/>
</dbReference>
<dbReference type="InterPro" id="IPR013783">
    <property type="entry name" value="Ig-like_fold"/>
</dbReference>
<keyword evidence="6" id="KW-0732">Signal</keyword>
<dbReference type="GO" id="GO:0005615">
    <property type="term" value="C:extracellular space"/>
    <property type="evidence" value="ECO:0007669"/>
    <property type="project" value="TreeGrafter"/>
</dbReference>
<dbReference type="InterPro" id="IPR023828">
    <property type="entry name" value="Peptidase_S8_Ser-AS"/>
</dbReference>
<reference evidence="8 9" key="1">
    <citation type="submission" date="2020-08" db="EMBL/GenBank/DDBJ databases">
        <title>Genomic Encyclopedia of Type Strains, Phase III (KMG-III): the genomes of soil and plant-associated and newly described type strains.</title>
        <authorList>
            <person name="Whitman W."/>
        </authorList>
    </citation>
    <scope>NUCLEOTIDE SEQUENCE [LARGE SCALE GENOMIC DNA]</scope>
    <source>
        <strain evidence="8 9">CECT 8305</strain>
    </source>
</reference>
<evidence type="ECO:0000256" key="3">
    <source>
        <dbReference type="ARBA" id="ARBA00022801"/>
    </source>
</evidence>
<dbReference type="PROSITE" id="PS00138">
    <property type="entry name" value="SUBTILASE_SER"/>
    <property type="match status" value="1"/>
</dbReference>
<dbReference type="InterPro" id="IPR035986">
    <property type="entry name" value="PKD_dom_sf"/>
</dbReference>
<evidence type="ECO:0000259" key="7">
    <source>
        <dbReference type="PROSITE" id="PS50093"/>
    </source>
</evidence>
<dbReference type="RefSeq" id="WP_184571146.1">
    <property type="nucleotide sequence ID" value="NZ_JACHJL010000004.1"/>
</dbReference>
<dbReference type="EMBL" id="JACHJL010000004">
    <property type="protein sequence ID" value="MBB5935046.1"/>
    <property type="molecule type" value="Genomic_DNA"/>
</dbReference>
<dbReference type="CDD" id="cd00146">
    <property type="entry name" value="PKD"/>
    <property type="match status" value="2"/>
</dbReference>
<proteinExistence type="inferred from homology"/>
<feature type="active site" description="Charge relay system" evidence="5">
    <location>
        <position position="166"/>
    </location>
</feature>
<comment type="similarity">
    <text evidence="1 5">Belongs to the peptidase S8 family.</text>
</comment>
<feature type="active site" description="Charge relay system" evidence="5">
    <location>
        <position position="199"/>
    </location>
</feature>
<organism evidence="8 9">
    <name type="scientific">Streptomyces zagrosensis</name>
    <dbReference type="NCBI Taxonomy" id="1042984"/>
    <lineage>
        <taxon>Bacteria</taxon>
        <taxon>Bacillati</taxon>
        <taxon>Actinomycetota</taxon>
        <taxon>Actinomycetes</taxon>
        <taxon>Kitasatosporales</taxon>
        <taxon>Streptomycetaceae</taxon>
        <taxon>Streptomyces</taxon>
    </lineage>
</organism>
<feature type="domain" description="PKD" evidence="7">
    <location>
        <begin position="521"/>
        <end position="577"/>
    </location>
</feature>
<dbReference type="PROSITE" id="PS50093">
    <property type="entry name" value="PKD"/>
    <property type="match status" value="2"/>
</dbReference>
<dbReference type="FunFam" id="3.40.50.200:FF:000014">
    <property type="entry name" value="Proteinase K"/>
    <property type="match status" value="1"/>
</dbReference>
<keyword evidence="4 5" id="KW-0720">Serine protease</keyword>